<proteinExistence type="predicted"/>
<dbReference type="PANTHER" id="PTHR38588">
    <property type="entry name" value="BLL0334 PROTEIN"/>
    <property type="match status" value="1"/>
</dbReference>
<evidence type="ECO:0000256" key="1">
    <source>
        <dbReference type="SAM" id="Phobius"/>
    </source>
</evidence>
<name>A0A6J7GTW2_9ZZZZ</name>
<keyword evidence="1" id="KW-0472">Membrane</keyword>
<feature type="transmembrane region" description="Helical" evidence="1">
    <location>
        <begin position="187"/>
        <end position="206"/>
    </location>
</feature>
<protein>
    <submittedName>
        <fullName evidence="2">Unannotated protein</fullName>
    </submittedName>
</protein>
<keyword evidence="1" id="KW-1133">Transmembrane helix</keyword>
<dbReference type="AlphaFoldDB" id="A0A6J7GTW2"/>
<keyword evidence="1" id="KW-0812">Transmembrane</keyword>
<dbReference type="EMBL" id="CAFBMM010000057">
    <property type="protein sequence ID" value="CAB4910664.1"/>
    <property type="molecule type" value="Genomic_DNA"/>
</dbReference>
<dbReference type="Gene3D" id="3.30.530.20">
    <property type="match status" value="1"/>
</dbReference>
<sequence>MQISNEFRVAVPIEQAWTVLLDVERIAPCLPGAQLQEVEGDEYRGVVKIKVGPITAQYRGVARILEADEAERRIVIKGEGRDTRGQGNASATVTALLVAEGESTKVSIETDLQVTGKVAQFGRGVMADVSAKLILAFVDCLDAQVLRGSTTGEETAKDSTSTRSIDAPEVEALDLGRVAGGAIARRAIPVLVGLGVIVAVVIVLIVR</sequence>
<dbReference type="InterPro" id="IPR023393">
    <property type="entry name" value="START-like_dom_sf"/>
</dbReference>
<gene>
    <name evidence="2" type="ORF">UFOPK3605_01084</name>
</gene>
<dbReference type="CDD" id="cd07823">
    <property type="entry name" value="SRPBCC_5"/>
    <property type="match status" value="1"/>
</dbReference>
<dbReference type="Pfam" id="PF06240">
    <property type="entry name" value="COXG"/>
    <property type="match status" value="1"/>
</dbReference>
<evidence type="ECO:0000313" key="2">
    <source>
        <dbReference type="EMBL" id="CAB4910664.1"/>
    </source>
</evidence>
<reference evidence="2" key="1">
    <citation type="submission" date="2020-05" db="EMBL/GenBank/DDBJ databases">
        <authorList>
            <person name="Chiriac C."/>
            <person name="Salcher M."/>
            <person name="Ghai R."/>
            <person name="Kavagutti S V."/>
        </authorList>
    </citation>
    <scope>NUCLEOTIDE SEQUENCE</scope>
</reference>
<dbReference type="InterPro" id="IPR010419">
    <property type="entry name" value="CO_DH_gsu"/>
</dbReference>
<accession>A0A6J7GTW2</accession>
<dbReference type="PANTHER" id="PTHR38588:SF1">
    <property type="entry name" value="BLL0334 PROTEIN"/>
    <property type="match status" value="1"/>
</dbReference>
<dbReference type="SUPFAM" id="SSF55961">
    <property type="entry name" value="Bet v1-like"/>
    <property type="match status" value="1"/>
</dbReference>
<organism evidence="2">
    <name type="scientific">freshwater metagenome</name>
    <dbReference type="NCBI Taxonomy" id="449393"/>
    <lineage>
        <taxon>unclassified sequences</taxon>
        <taxon>metagenomes</taxon>
        <taxon>ecological metagenomes</taxon>
    </lineage>
</organism>